<dbReference type="Proteomes" id="UP001465426">
    <property type="component" value="Unassembled WGS sequence"/>
</dbReference>
<dbReference type="RefSeq" id="WP_251628474.1">
    <property type="nucleotide sequence ID" value="NZ_JBBMFN010000031.1"/>
</dbReference>
<accession>A0ABV1EZY7</accession>
<dbReference type="EMBL" id="JBBMFN010000031">
    <property type="protein sequence ID" value="MEQ2466644.1"/>
    <property type="molecule type" value="Genomic_DNA"/>
</dbReference>
<name>A0ABV1EZY7_9BACI</name>
<reference evidence="1 2" key="1">
    <citation type="submission" date="2024-03" db="EMBL/GenBank/DDBJ databases">
        <title>Human intestinal bacterial collection.</title>
        <authorList>
            <person name="Pauvert C."/>
            <person name="Hitch T.C.A."/>
            <person name="Clavel T."/>
        </authorList>
    </citation>
    <scope>NUCLEOTIDE SEQUENCE [LARGE SCALE GENOMIC DNA]</scope>
    <source>
        <strain evidence="1 2">CLA-SR-H024</strain>
    </source>
</reference>
<comment type="caution">
    <text evidence="1">The sequence shown here is derived from an EMBL/GenBank/DDBJ whole genome shotgun (WGS) entry which is preliminary data.</text>
</comment>
<proteinExistence type="predicted"/>
<evidence type="ECO:0000313" key="1">
    <source>
        <dbReference type="EMBL" id="MEQ2466644.1"/>
    </source>
</evidence>
<protein>
    <submittedName>
        <fullName evidence="1">Uncharacterized protein</fullName>
    </submittedName>
</protein>
<evidence type="ECO:0000313" key="2">
    <source>
        <dbReference type="Proteomes" id="UP001465426"/>
    </source>
</evidence>
<keyword evidence="2" id="KW-1185">Reference proteome</keyword>
<organism evidence="1 2">
    <name type="scientific">Niallia hominis</name>
    <dbReference type="NCBI Taxonomy" id="3133173"/>
    <lineage>
        <taxon>Bacteria</taxon>
        <taxon>Bacillati</taxon>
        <taxon>Bacillota</taxon>
        <taxon>Bacilli</taxon>
        <taxon>Bacillales</taxon>
        <taxon>Bacillaceae</taxon>
        <taxon>Niallia</taxon>
    </lineage>
</organism>
<gene>
    <name evidence="1" type="ORF">WMO63_13290</name>
</gene>
<sequence>MKIEKVMTYYGYDLMINDVLHKKCLKCKQWYKFYGEVGYCNSCIREMEKNRQNPFKQ</sequence>